<organism evidence="1 2">
    <name type="scientific">Enhygromyxa salina</name>
    <dbReference type="NCBI Taxonomy" id="215803"/>
    <lineage>
        <taxon>Bacteria</taxon>
        <taxon>Pseudomonadati</taxon>
        <taxon>Myxococcota</taxon>
        <taxon>Polyangia</taxon>
        <taxon>Nannocystales</taxon>
        <taxon>Nannocystaceae</taxon>
        <taxon>Enhygromyxa</taxon>
    </lineage>
</organism>
<evidence type="ECO:0000313" key="1">
    <source>
        <dbReference type="EMBL" id="PRQ02388.1"/>
    </source>
</evidence>
<dbReference type="GO" id="GO:0030170">
    <property type="term" value="F:pyridoxal phosphate binding"/>
    <property type="evidence" value="ECO:0007669"/>
    <property type="project" value="InterPro"/>
</dbReference>
<dbReference type="InterPro" id="IPR052182">
    <property type="entry name" value="Glycogen/Maltodextrin_Phosph"/>
</dbReference>
<keyword evidence="2" id="KW-1185">Reference proteome</keyword>
<sequence>MKAVALFSPEFAVLPSLRTYVGELGVRAADLLAAASELEVPLVGVGILHASAPVLTEIGEDGHREVVEHRNDPEASGLERVTGPDGAPLSVTITLGERELELGAWELGVGRSRLILLDTNFDHQGEAERELTGRLQPSGTPARAEQDELLRRGGEATLAAMGITPSAVHLADDPGIGAGVHLPSWTSADVVEVLGVAAGEGARIRGRDFAERVEQVKIRALWNLRARAREGMVERLYARGLSAADSDALWIGCAGRFGVGTRADLLFGDLARLERLLDDPLNPVRLVFTGDAAADDERGQAQLAKLAELSRDARFEGRIVFAPDPGLELWHTLVEGVDLWLSTPTRGANAGGTFGVRAAANGALNVSVADGWWAAVAAKDQADEGSCARGWTIGGPREFDEQAAQDSFDARMLFELLEREIVPMFYDWNSEAIPLAWVERVRASMRTIPAEFDAERAVRAGFSL</sequence>
<dbReference type="GO" id="GO:0004645">
    <property type="term" value="F:1,4-alpha-oligoglucan phosphorylase activity"/>
    <property type="evidence" value="ECO:0007669"/>
    <property type="project" value="InterPro"/>
</dbReference>
<dbReference type="Gene3D" id="3.40.50.2000">
    <property type="entry name" value="Glycogen Phosphorylase B"/>
    <property type="match status" value="1"/>
</dbReference>
<proteinExistence type="predicted"/>
<protein>
    <recommendedName>
        <fullName evidence="3">Glycogen phosphorylase</fullName>
    </recommendedName>
</protein>
<dbReference type="GO" id="GO:0005975">
    <property type="term" value="P:carbohydrate metabolic process"/>
    <property type="evidence" value="ECO:0007669"/>
    <property type="project" value="InterPro"/>
</dbReference>
<dbReference type="PANTHER" id="PTHR42655">
    <property type="entry name" value="GLYCOGEN PHOSPHORYLASE"/>
    <property type="match status" value="1"/>
</dbReference>
<dbReference type="AlphaFoldDB" id="A0A2S9YB91"/>
<dbReference type="PANTHER" id="PTHR42655:SF1">
    <property type="entry name" value="GLYCOGEN PHOSPHORYLASE"/>
    <property type="match status" value="1"/>
</dbReference>
<dbReference type="Proteomes" id="UP000237968">
    <property type="component" value="Unassembled WGS sequence"/>
</dbReference>
<dbReference type="RefSeq" id="WP_181197657.1">
    <property type="nucleotide sequence ID" value="NZ_PVNK01000119.1"/>
</dbReference>
<dbReference type="SUPFAM" id="SSF53756">
    <property type="entry name" value="UDP-Glycosyltransferase/glycogen phosphorylase"/>
    <property type="match status" value="2"/>
</dbReference>
<dbReference type="EMBL" id="PVNK01000119">
    <property type="protein sequence ID" value="PRQ02388.1"/>
    <property type="molecule type" value="Genomic_DNA"/>
</dbReference>
<reference evidence="1 2" key="1">
    <citation type="submission" date="2018-03" db="EMBL/GenBank/DDBJ databases">
        <title>Draft Genome Sequences of the Obligatory Marine Myxobacteria Enhygromyxa salina SWB005.</title>
        <authorList>
            <person name="Poehlein A."/>
            <person name="Moghaddam J.A."/>
            <person name="Harms H."/>
            <person name="Alanjari M."/>
            <person name="Koenig G.M."/>
            <person name="Daniel R."/>
            <person name="Schaeberle T.F."/>
        </authorList>
    </citation>
    <scope>NUCLEOTIDE SEQUENCE [LARGE SCALE GENOMIC DNA]</scope>
    <source>
        <strain evidence="1 2">SWB005</strain>
    </source>
</reference>
<evidence type="ECO:0008006" key="3">
    <source>
        <dbReference type="Google" id="ProtNLM"/>
    </source>
</evidence>
<evidence type="ECO:0000313" key="2">
    <source>
        <dbReference type="Proteomes" id="UP000237968"/>
    </source>
</evidence>
<dbReference type="InterPro" id="IPR011834">
    <property type="entry name" value="Agluc_phsphrylas"/>
</dbReference>
<name>A0A2S9YB91_9BACT</name>
<gene>
    <name evidence="1" type="ORF">ENSA5_23150</name>
</gene>
<comment type="caution">
    <text evidence="1">The sequence shown here is derived from an EMBL/GenBank/DDBJ whole genome shotgun (WGS) entry which is preliminary data.</text>
</comment>
<accession>A0A2S9YB91</accession>
<dbReference type="NCBIfam" id="TIGR02094">
    <property type="entry name" value="more_P_ylases"/>
    <property type="match status" value="1"/>
</dbReference>